<evidence type="ECO:0000259" key="7">
    <source>
        <dbReference type="PROSITE" id="PS51007"/>
    </source>
</evidence>
<evidence type="ECO:0000313" key="9">
    <source>
        <dbReference type="Proteomes" id="UP000319576"/>
    </source>
</evidence>
<sequence precursor="true">MTRFVGTALVLAAALLAAGVGPTDTAEAQQPKKKAPPKKRDVPQPDELYVAPGFKVELLYVAEPDTEGSWINMCAEKPGRLIVGGQGGQPVLRFTIKDGKVAGVEKLPLPIGETMGLLYAFDHLYVTGAGPKGYGLYKCKEGADGKFDVQVMKIFGAGGEHGAHAVVLGKDGKLYVMNGNHTNVPEGLAPTSALRNYAEDHLLGRAPDGNGHATGRMAPGGYVLRTDPDGKTWEMVLGGFRNAYDMAFNPDGELFTFDSDMEWDWGMPWYRPTRINHCVSGADFGWRYGSGVWPDYYPDSLPTTLDIGLGSPTGVTNGVGAAFPARYQRAIFICDWTYGRLMAVHPTPKGSTYSATFENFVAPLGLVKAGAPKKALNLTDAVIGSDGAMYFTIGGRNTQGALYRVTYDANLKIDSGGDTVVNTAGAKERELRHGLEAFHGKVDPKALDAAWPHLGSPDRFVRNAARVAVEFQPVDTWKAKALAESDPQAALNALVALARYGTAKDQPAILAALEKLPFAKLTREQKLEKFRALQLTFIRQGPPAGGVKKLIAEVEAGFPGPDEELNREQFQMLVYLNAPGVVTKGLARMAAAKDQQTLFHDLFHLRNVGVGNWTPEQRKTYLGYWTKRPDFKQPADLTKWFDEAGRPYANGNSFANFLKNFLRENVAAMSPAEQKALAPTITAINKDITPQYDVKPRPVVKQWTMAEITPLLADGFEKGRSYEKGKDAYLAAQCAKCHRVGDTGGAVGPDLTAISSRFGRAQVLESILEPSKTLSDQYQNETFTTGSGKSVTGRVVDETKDTISVQPDPLDPARVLIRKDDLESRVASRLSPMPANLADVLTRDEVLDLLAYLEAGGRRNHPVFGKK</sequence>
<feature type="region of interest" description="Disordered" evidence="5">
    <location>
        <begin position="23"/>
        <end position="46"/>
    </location>
</feature>
<dbReference type="InterPro" id="IPR011041">
    <property type="entry name" value="Quinoprot_gluc/sorb_DH_b-prop"/>
</dbReference>
<evidence type="ECO:0000256" key="2">
    <source>
        <dbReference type="ARBA" id="ARBA00022723"/>
    </source>
</evidence>
<dbReference type="GO" id="GO:0009055">
    <property type="term" value="F:electron transfer activity"/>
    <property type="evidence" value="ECO:0007669"/>
    <property type="project" value="InterPro"/>
</dbReference>
<evidence type="ECO:0000256" key="6">
    <source>
        <dbReference type="SAM" id="SignalP"/>
    </source>
</evidence>
<proteinExistence type="predicted"/>
<dbReference type="PANTHER" id="PTHR33546">
    <property type="entry name" value="LARGE, MULTIFUNCTIONAL SECRETED PROTEIN-RELATED"/>
    <property type="match status" value="1"/>
</dbReference>
<evidence type="ECO:0000256" key="3">
    <source>
        <dbReference type="ARBA" id="ARBA00023004"/>
    </source>
</evidence>
<reference evidence="8 9" key="1">
    <citation type="submission" date="2019-02" db="EMBL/GenBank/DDBJ databases">
        <title>Deep-cultivation of Planctomycetes and their phenomic and genomic characterization uncovers novel biology.</title>
        <authorList>
            <person name="Wiegand S."/>
            <person name="Jogler M."/>
            <person name="Boedeker C."/>
            <person name="Pinto D."/>
            <person name="Vollmers J."/>
            <person name="Rivas-Marin E."/>
            <person name="Kohn T."/>
            <person name="Peeters S.H."/>
            <person name="Heuer A."/>
            <person name="Rast P."/>
            <person name="Oberbeckmann S."/>
            <person name="Bunk B."/>
            <person name="Jeske O."/>
            <person name="Meyerdierks A."/>
            <person name="Storesund J.E."/>
            <person name="Kallscheuer N."/>
            <person name="Luecker S."/>
            <person name="Lage O.M."/>
            <person name="Pohl T."/>
            <person name="Merkel B.J."/>
            <person name="Hornburger P."/>
            <person name="Mueller R.-W."/>
            <person name="Bruemmer F."/>
            <person name="Labrenz M."/>
            <person name="Spormann A.M."/>
            <person name="Op den Camp H."/>
            <person name="Overmann J."/>
            <person name="Amann R."/>
            <person name="Jetten M.S.M."/>
            <person name="Mascher T."/>
            <person name="Medema M.H."/>
            <person name="Devos D.P."/>
            <person name="Kaster A.-K."/>
            <person name="Ovreas L."/>
            <person name="Rohde M."/>
            <person name="Galperin M.Y."/>
            <person name="Jogler C."/>
        </authorList>
    </citation>
    <scope>NUCLEOTIDE SEQUENCE [LARGE SCALE GENOMIC DNA]</scope>
    <source>
        <strain evidence="8 9">ETA_A1</strain>
    </source>
</reference>
<gene>
    <name evidence="8" type="ORF">ETAA1_07420</name>
</gene>
<keyword evidence="6" id="KW-0732">Signal</keyword>
<keyword evidence="2 4" id="KW-0479">Metal-binding</keyword>
<dbReference type="SUPFAM" id="SSF46626">
    <property type="entry name" value="Cytochrome c"/>
    <property type="match status" value="1"/>
</dbReference>
<keyword evidence="9" id="KW-1185">Reference proteome</keyword>
<evidence type="ECO:0000256" key="4">
    <source>
        <dbReference type="PROSITE-ProRule" id="PRU00433"/>
    </source>
</evidence>
<dbReference type="PROSITE" id="PS51007">
    <property type="entry name" value="CYTC"/>
    <property type="match status" value="1"/>
</dbReference>
<feature type="domain" description="Cytochrome c" evidence="7">
    <location>
        <begin position="720"/>
        <end position="857"/>
    </location>
</feature>
<dbReference type="Gene3D" id="2.120.10.30">
    <property type="entry name" value="TolB, C-terminal domain"/>
    <property type="match status" value="1"/>
</dbReference>
<evidence type="ECO:0000256" key="5">
    <source>
        <dbReference type="SAM" id="MobiDB-lite"/>
    </source>
</evidence>
<dbReference type="EMBL" id="CP036273">
    <property type="protein sequence ID" value="QDU18846.1"/>
    <property type="molecule type" value="Genomic_DNA"/>
</dbReference>
<name>A0A517XMZ0_9BACT</name>
<dbReference type="PANTHER" id="PTHR33546:SF1">
    <property type="entry name" value="LARGE, MULTIFUNCTIONAL SECRETED PROTEIN"/>
    <property type="match status" value="1"/>
</dbReference>
<dbReference type="Gene3D" id="1.10.760.10">
    <property type="entry name" value="Cytochrome c-like domain"/>
    <property type="match status" value="1"/>
</dbReference>
<dbReference type="GO" id="GO:0020037">
    <property type="term" value="F:heme binding"/>
    <property type="evidence" value="ECO:0007669"/>
    <property type="project" value="InterPro"/>
</dbReference>
<dbReference type="NCBIfam" id="TIGR02603">
    <property type="entry name" value="CxxCH_TIGR02603"/>
    <property type="match status" value="1"/>
</dbReference>
<dbReference type="InterPro" id="IPR011042">
    <property type="entry name" value="6-blade_b-propeller_TolB-like"/>
</dbReference>
<keyword evidence="1 4" id="KW-0349">Heme</keyword>
<evidence type="ECO:0000256" key="1">
    <source>
        <dbReference type="ARBA" id="ARBA00022617"/>
    </source>
</evidence>
<feature type="chain" id="PRO_5021892464" evidence="6">
    <location>
        <begin position="29"/>
        <end position="867"/>
    </location>
</feature>
<organism evidence="8 9">
    <name type="scientific">Urbifossiella limnaea</name>
    <dbReference type="NCBI Taxonomy" id="2528023"/>
    <lineage>
        <taxon>Bacteria</taxon>
        <taxon>Pseudomonadati</taxon>
        <taxon>Planctomycetota</taxon>
        <taxon>Planctomycetia</taxon>
        <taxon>Gemmatales</taxon>
        <taxon>Gemmataceae</taxon>
        <taxon>Urbifossiella</taxon>
    </lineage>
</organism>
<keyword evidence="3 4" id="KW-0408">Iron</keyword>
<dbReference type="SUPFAM" id="SSF50952">
    <property type="entry name" value="Soluble quinoprotein glucose dehydrogenase"/>
    <property type="match status" value="1"/>
</dbReference>
<evidence type="ECO:0000313" key="8">
    <source>
        <dbReference type="EMBL" id="QDU18846.1"/>
    </source>
</evidence>
<dbReference type="Pfam" id="PF00034">
    <property type="entry name" value="Cytochrom_C"/>
    <property type="match status" value="1"/>
</dbReference>
<dbReference type="InterPro" id="IPR009056">
    <property type="entry name" value="Cyt_c-like_dom"/>
</dbReference>
<dbReference type="OrthoDB" id="223239at2"/>
<accession>A0A517XMZ0</accession>
<dbReference type="InterPro" id="IPR013427">
    <property type="entry name" value="Haem-bd_dom_put"/>
</dbReference>
<dbReference type="AlphaFoldDB" id="A0A517XMZ0"/>
<protein>
    <submittedName>
        <fullName evidence="8">Cytochrome c</fullName>
    </submittedName>
</protein>
<feature type="signal peptide" evidence="6">
    <location>
        <begin position="1"/>
        <end position="28"/>
    </location>
</feature>
<dbReference type="KEGG" id="uli:ETAA1_07420"/>
<dbReference type="GO" id="GO:0046872">
    <property type="term" value="F:metal ion binding"/>
    <property type="evidence" value="ECO:0007669"/>
    <property type="project" value="UniProtKB-KW"/>
</dbReference>
<dbReference type="RefSeq" id="WP_145234409.1">
    <property type="nucleotide sequence ID" value="NZ_CP036273.1"/>
</dbReference>
<dbReference type="InterPro" id="IPR036909">
    <property type="entry name" value="Cyt_c-like_dom_sf"/>
</dbReference>
<dbReference type="Proteomes" id="UP000319576">
    <property type="component" value="Chromosome"/>
</dbReference>